<reference evidence="5" key="1">
    <citation type="journal article" date="2019" name="Int. J. Syst. Evol. Microbiol.">
        <title>The Global Catalogue of Microorganisms (GCM) 10K type strain sequencing project: providing services to taxonomists for standard genome sequencing and annotation.</title>
        <authorList>
            <consortium name="The Broad Institute Genomics Platform"/>
            <consortium name="The Broad Institute Genome Sequencing Center for Infectious Disease"/>
            <person name="Wu L."/>
            <person name="Ma J."/>
        </authorList>
    </citation>
    <scope>NUCLEOTIDE SEQUENCE [LARGE SCALE GENOMIC DNA]</scope>
    <source>
        <strain evidence="5">CGMCC 4.7020</strain>
    </source>
</reference>
<keyword evidence="2" id="KW-0732">Signal</keyword>
<evidence type="ECO:0000259" key="3">
    <source>
        <dbReference type="Pfam" id="PF14016"/>
    </source>
</evidence>
<gene>
    <name evidence="4" type="ORF">ACFQ5X_36060</name>
</gene>
<dbReference type="InterPro" id="IPR025326">
    <property type="entry name" value="DUF4232"/>
</dbReference>
<evidence type="ECO:0000256" key="2">
    <source>
        <dbReference type="SAM" id="SignalP"/>
    </source>
</evidence>
<proteinExistence type="predicted"/>
<feature type="region of interest" description="Disordered" evidence="1">
    <location>
        <begin position="29"/>
        <end position="56"/>
    </location>
</feature>
<feature type="domain" description="DUF4232" evidence="3">
    <location>
        <begin position="61"/>
        <end position="191"/>
    </location>
</feature>
<accession>A0ABW3XRF7</accession>
<keyword evidence="5" id="KW-1185">Reference proteome</keyword>
<evidence type="ECO:0000313" key="4">
    <source>
        <dbReference type="EMBL" id="MFD1311215.1"/>
    </source>
</evidence>
<comment type="caution">
    <text evidence="4">The sequence shown here is derived from an EMBL/GenBank/DDBJ whole genome shotgun (WGS) entry which is preliminary data.</text>
</comment>
<feature type="signal peptide" evidence="2">
    <location>
        <begin position="1"/>
        <end position="29"/>
    </location>
</feature>
<evidence type="ECO:0000313" key="5">
    <source>
        <dbReference type="Proteomes" id="UP001597058"/>
    </source>
</evidence>
<feature type="chain" id="PRO_5046047284" evidence="2">
    <location>
        <begin position="30"/>
        <end position="205"/>
    </location>
</feature>
<organism evidence="4 5">
    <name type="scientific">Streptomyces kaempferi</name>
    <dbReference type="NCBI Taxonomy" id="333725"/>
    <lineage>
        <taxon>Bacteria</taxon>
        <taxon>Bacillati</taxon>
        <taxon>Actinomycetota</taxon>
        <taxon>Actinomycetes</taxon>
        <taxon>Kitasatosporales</taxon>
        <taxon>Streptomycetaceae</taxon>
        <taxon>Streptomyces</taxon>
    </lineage>
</organism>
<evidence type="ECO:0000256" key="1">
    <source>
        <dbReference type="SAM" id="MobiDB-lite"/>
    </source>
</evidence>
<sequence length="205" mass="21022">MNMKSLAGRRVAVAAGLVLALGCGVSAHASATGPRAISGKTDEAVTHRSGGSGGKGTIAACSQDVLGVSSVKEPADSKEARHLLLIVQNAGDKKCNLYRYPLVRLGADARTTVPVIKGSDPTPGVPVTLAPGEEAYAALLVSGGARDEYEAKSITLSLQGRKLGSNAGKPIDVPMPAPTLYADDGQLVTYWTTASGFALDFIMSK</sequence>
<protein>
    <submittedName>
        <fullName evidence="4">DUF4232 domain-containing protein</fullName>
    </submittedName>
</protein>
<dbReference type="PROSITE" id="PS51257">
    <property type="entry name" value="PROKAR_LIPOPROTEIN"/>
    <property type="match status" value="1"/>
</dbReference>
<dbReference type="Proteomes" id="UP001597058">
    <property type="component" value="Unassembled WGS sequence"/>
</dbReference>
<name>A0ABW3XRF7_9ACTN</name>
<dbReference type="Pfam" id="PF14016">
    <property type="entry name" value="DUF4232"/>
    <property type="match status" value="1"/>
</dbReference>
<dbReference type="EMBL" id="JBHTMM010000071">
    <property type="protein sequence ID" value="MFD1311215.1"/>
    <property type="molecule type" value="Genomic_DNA"/>
</dbReference>
<dbReference type="RefSeq" id="WP_381237509.1">
    <property type="nucleotide sequence ID" value="NZ_JBHSKH010000050.1"/>
</dbReference>